<dbReference type="RefSeq" id="WP_116845478.1">
    <property type="nucleotide sequence ID" value="NZ_QTJU01000001.1"/>
</dbReference>
<dbReference type="GO" id="GO:0030490">
    <property type="term" value="P:maturation of SSU-rRNA"/>
    <property type="evidence" value="ECO:0007669"/>
    <property type="project" value="UniProtKB-UniRule"/>
</dbReference>
<organism evidence="3 4">
    <name type="scientific">Deminuibacter soli</name>
    <dbReference type="NCBI Taxonomy" id="2291815"/>
    <lineage>
        <taxon>Bacteria</taxon>
        <taxon>Pseudomonadati</taxon>
        <taxon>Bacteroidota</taxon>
        <taxon>Chitinophagia</taxon>
        <taxon>Chitinophagales</taxon>
        <taxon>Chitinophagaceae</taxon>
        <taxon>Deminuibacter</taxon>
    </lineage>
</organism>
<dbReference type="SUPFAM" id="SSF89919">
    <property type="entry name" value="Ribosome-binding factor A, RbfA"/>
    <property type="match status" value="1"/>
</dbReference>
<dbReference type="InterPro" id="IPR023799">
    <property type="entry name" value="RbfA_dom_sf"/>
</dbReference>
<dbReference type="GO" id="GO:0005829">
    <property type="term" value="C:cytosol"/>
    <property type="evidence" value="ECO:0007669"/>
    <property type="project" value="TreeGrafter"/>
</dbReference>
<protein>
    <recommendedName>
        <fullName evidence="2">Ribosome-binding factor A</fullName>
    </recommendedName>
</protein>
<keyword evidence="2" id="KW-0963">Cytoplasm</keyword>
<comment type="similarity">
    <text evidence="2">Belongs to the RbfA family.</text>
</comment>
<evidence type="ECO:0000313" key="4">
    <source>
        <dbReference type="Proteomes" id="UP000261284"/>
    </source>
</evidence>
<comment type="function">
    <text evidence="2">One of several proteins that assist in the late maturation steps of the functional core of the 30S ribosomal subunit. Associates with free 30S ribosomal subunits (but not with 30S subunits that are part of 70S ribosomes or polysomes). Required for efficient processing of 16S rRNA. May interact with the 5'-terminal helix region of 16S rRNA.</text>
</comment>
<dbReference type="PANTHER" id="PTHR33515:SF1">
    <property type="entry name" value="RIBOSOME-BINDING FACTOR A, CHLOROPLASTIC-RELATED"/>
    <property type="match status" value="1"/>
</dbReference>
<comment type="subcellular location">
    <subcellularLocation>
        <location evidence="2">Cytoplasm</location>
    </subcellularLocation>
</comment>
<comment type="subunit">
    <text evidence="2">Monomer. Binds 30S ribosomal subunits, but not 50S ribosomal subunits or 70S ribosomes.</text>
</comment>
<comment type="caution">
    <text evidence="3">The sequence shown here is derived from an EMBL/GenBank/DDBJ whole genome shotgun (WGS) entry which is preliminary data.</text>
</comment>
<sequence length="129" mass="15160">MEEGKRQKQVAGLLNEELSDIFRRLSLNMIDGGMVSISSVKVTPDLLEARIYLSLFQVKHVEATMKKIEDRAWEIKKELTDRVKHQLRRIPVLQFYHDDTLDQVFKMEELFKKINEDKPENDQPTSSQD</sequence>
<gene>
    <name evidence="2 3" type="primary">rbfA</name>
    <name evidence="3" type="ORF">DXN05_01720</name>
</gene>
<accession>A0A3E1NP67</accession>
<dbReference type="HAMAP" id="MF_00003">
    <property type="entry name" value="RbfA"/>
    <property type="match status" value="1"/>
</dbReference>
<reference evidence="3 4" key="1">
    <citation type="submission" date="2018-08" db="EMBL/GenBank/DDBJ databases">
        <title>Chitinophagaceae sp. K23C18032701, a novel bacterium isolated from forest soil.</title>
        <authorList>
            <person name="Wang C."/>
        </authorList>
    </citation>
    <scope>NUCLEOTIDE SEQUENCE [LARGE SCALE GENOMIC DNA]</scope>
    <source>
        <strain evidence="3 4">K23C18032701</strain>
    </source>
</reference>
<dbReference type="OrthoDB" id="9811910at2"/>
<evidence type="ECO:0000256" key="2">
    <source>
        <dbReference type="HAMAP-Rule" id="MF_00003"/>
    </source>
</evidence>
<proteinExistence type="inferred from homology"/>
<evidence type="ECO:0000313" key="3">
    <source>
        <dbReference type="EMBL" id="RFM29722.1"/>
    </source>
</evidence>
<dbReference type="InterPro" id="IPR015946">
    <property type="entry name" value="KH_dom-like_a/b"/>
</dbReference>
<dbReference type="Gene3D" id="3.30.300.20">
    <property type="match status" value="1"/>
</dbReference>
<dbReference type="InterPro" id="IPR000238">
    <property type="entry name" value="RbfA"/>
</dbReference>
<dbReference type="NCBIfam" id="TIGR00082">
    <property type="entry name" value="rbfA"/>
    <property type="match status" value="1"/>
</dbReference>
<dbReference type="Proteomes" id="UP000261284">
    <property type="component" value="Unassembled WGS sequence"/>
</dbReference>
<keyword evidence="1 2" id="KW-0690">Ribosome biogenesis</keyword>
<keyword evidence="4" id="KW-1185">Reference proteome</keyword>
<evidence type="ECO:0000256" key="1">
    <source>
        <dbReference type="ARBA" id="ARBA00022517"/>
    </source>
</evidence>
<dbReference type="Pfam" id="PF02033">
    <property type="entry name" value="RBFA"/>
    <property type="match status" value="1"/>
</dbReference>
<dbReference type="GO" id="GO:0043024">
    <property type="term" value="F:ribosomal small subunit binding"/>
    <property type="evidence" value="ECO:0007669"/>
    <property type="project" value="TreeGrafter"/>
</dbReference>
<dbReference type="PANTHER" id="PTHR33515">
    <property type="entry name" value="RIBOSOME-BINDING FACTOR A, CHLOROPLASTIC-RELATED"/>
    <property type="match status" value="1"/>
</dbReference>
<dbReference type="EMBL" id="QTJU01000001">
    <property type="protein sequence ID" value="RFM29722.1"/>
    <property type="molecule type" value="Genomic_DNA"/>
</dbReference>
<dbReference type="AlphaFoldDB" id="A0A3E1NP67"/>
<name>A0A3E1NP67_9BACT</name>